<feature type="domain" description="Ketopantoate reductase C-terminal" evidence="12">
    <location>
        <begin position="178"/>
        <end position="299"/>
    </location>
</feature>
<dbReference type="PANTHER" id="PTHR21708">
    <property type="entry name" value="PROBABLE 2-DEHYDROPANTOATE 2-REDUCTASE"/>
    <property type="match status" value="1"/>
</dbReference>
<evidence type="ECO:0000313" key="13">
    <source>
        <dbReference type="EMBL" id="RKS55158.1"/>
    </source>
</evidence>
<evidence type="ECO:0000259" key="11">
    <source>
        <dbReference type="Pfam" id="PF02558"/>
    </source>
</evidence>
<evidence type="ECO:0000256" key="2">
    <source>
        <dbReference type="ARBA" id="ARBA00004994"/>
    </source>
</evidence>
<dbReference type="SUPFAM" id="SSF48179">
    <property type="entry name" value="6-phosphogluconate dehydrogenase C-terminal domain-like"/>
    <property type="match status" value="1"/>
</dbReference>
<evidence type="ECO:0000256" key="9">
    <source>
        <dbReference type="ARBA" id="ARBA00048793"/>
    </source>
</evidence>
<sequence>MRILIYGAGGIGGYFGGRLAQAGNSVSIIARGKHLEAIKKNGLEVESINGNFTITPSLATDNLKEVETPELIILGVKSWQIPDAATELKSIINENMMLLPLQNGASNIENLMKVLPEANILGGLCHIVSFMSAPGKITHVGFEPKITFGELDNSKSTRVKKIEKVFTEANITNVIPDDISLEVWKKFLFITTISALGGLTRVNLGKMRESEYLMDLMRKTAEEIKMVANAKGIALNDEHIKAAFEVINKLDSKTTASTQRDIMEGKPSELDNFNGYIVKEGNRLGVPTPVNQFIYECLLPMEKQARMLAESI</sequence>
<dbReference type="OrthoDB" id="9796561at2"/>
<dbReference type="AlphaFoldDB" id="A0A495PWH0"/>
<dbReference type="EC" id="1.1.1.169" evidence="4 10"/>
<dbReference type="NCBIfam" id="TIGR00745">
    <property type="entry name" value="apbA_panE"/>
    <property type="match status" value="1"/>
</dbReference>
<evidence type="ECO:0000313" key="14">
    <source>
        <dbReference type="Proteomes" id="UP000276282"/>
    </source>
</evidence>
<dbReference type="InterPro" id="IPR051402">
    <property type="entry name" value="KPR-Related"/>
</dbReference>
<dbReference type="GO" id="GO:0015940">
    <property type="term" value="P:pantothenate biosynthetic process"/>
    <property type="evidence" value="ECO:0007669"/>
    <property type="project" value="UniProtKB-UniPathway"/>
</dbReference>
<dbReference type="PANTHER" id="PTHR21708:SF26">
    <property type="entry name" value="2-DEHYDROPANTOATE 2-REDUCTASE"/>
    <property type="match status" value="1"/>
</dbReference>
<keyword evidence="10" id="KW-0566">Pantothenate biosynthesis</keyword>
<dbReference type="UniPathway" id="UPA00028">
    <property type="reaction ID" value="UER00004"/>
</dbReference>
<dbReference type="InterPro" id="IPR013328">
    <property type="entry name" value="6PGD_dom2"/>
</dbReference>
<comment type="catalytic activity">
    <reaction evidence="9 10">
        <text>(R)-pantoate + NADP(+) = 2-dehydropantoate + NADPH + H(+)</text>
        <dbReference type="Rhea" id="RHEA:16233"/>
        <dbReference type="ChEBI" id="CHEBI:11561"/>
        <dbReference type="ChEBI" id="CHEBI:15378"/>
        <dbReference type="ChEBI" id="CHEBI:15980"/>
        <dbReference type="ChEBI" id="CHEBI:57783"/>
        <dbReference type="ChEBI" id="CHEBI:58349"/>
        <dbReference type="EC" id="1.1.1.169"/>
    </reaction>
</comment>
<dbReference type="InterPro" id="IPR013332">
    <property type="entry name" value="KPR_N"/>
</dbReference>
<name>A0A495PWH0_9FLAO</name>
<comment type="function">
    <text evidence="1 10">Catalyzes the NADPH-dependent reduction of ketopantoate into pantoic acid.</text>
</comment>
<dbReference type="Pfam" id="PF02558">
    <property type="entry name" value="ApbA"/>
    <property type="match status" value="1"/>
</dbReference>
<dbReference type="Proteomes" id="UP000276282">
    <property type="component" value="Unassembled WGS sequence"/>
</dbReference>
<reference evidence="13 14" key="1">
    <citation type="submission" date="2018-10" db="EMBL/GenBank/DDBJ databases">
        <title>Genomic Encyclopedia of Archaeal and Bacterial Type Strains, Phase II (KMG-II): from individual species to whole genera.</title>
        <authorList>
            <person name="Goeker M."/>
        </authorList>
    </citation>
    <scope>NUCLEOTIDE SEQUENCE [LARGE SCALE GENOMIC DNA]</scope>
    <source>
        <strain evidence="13 14">DSM 19839</strain>
    </source>
</reference>
<dbReference type="RefSeq" id="WP_121343992.1">
    <property type="nucleotide sequence ID" value="NZ_RBLG01000001.1"/>
</dbReference>
<dbReference type="Pfam" id="PF08546">
    <property type="entry name" value="ApbA_C"/>
    <property type="match status" value="1"/>
</dbReference>
<organism evidence="13 14">
    <name type="scientific">Gillisia mitskevichiae</name>
    <dbReference type="NCBI Taxonomy" id="270921"/>
    <lineage>
        <taxon>Bacteria</taxon>
        <taxon>Pseudomonadati</taxon>
        <taxon>Bacteroidota</taxon>
        <taxon>Flavobacteriia</taxon>
        <taxon>Flavobacteriales</taxon>
        <taxon>Flavobacteriaceae</taxon>
        <taxon>Gillisia</taxon>
    </lineage>
</organism>
<evidence type="ECO:0000259" key="12">
    <source>
        <dbReference type="Pfam" id="PF08546"/>
    </source>
</evidence>
<evidence type="ECO:0000256" key="5">
    <source>
        <dbReference type="ARBA" id="ARBA00019465"/>
    </source>
</evidence>
<comment type="similarity">
    <text evidence="3 10">Belongs to the ketopantoate reductase family.</text>
</comment>
<comment type="caution">
    <text evidence="13">The sequence shown here is derived from an EMBL/GenBank/DDBJ whole genome shotgun (WGS) entry which is preliminary data.</text>
</comment>
<evidence type="ECO:0000256" key="8">
    <source>
        <dbReference type="ARBA" id="ARBA00032024"/>
    </source>
</evidence>
<dbReference type="InterPro" id="IPR008927">
    <property type="entry name" value="6-PGluconate_DH-like_C_sf"/>
</dbReference>
<evidence type="ECO:0000256" key="10">
    <source>
        <dbReference type="RuleBase" id="RU362068"/>
    </source>
</evidence>
<protein>
    <recommendedName>
        <fullName evidence="5 10">2-dehydropantoate 2-reductase</fullName>
        <ecNumber evidence="4 10">1.1.1.169</ecNumber>
    </recommendedName>
    <alternativeName>
        <fullName evidence="8 10">Ketopantoate reductase</fullName>
    </alternativeName>
</protein>
<dbReference type="FunFam" id="3.40.50.720:FF:000307">
    <property type="entry name" value="2-dehydropantoate 2-reductase"/>
    <property type="match status" value="1"/>
</dbReference>
<keyword evidence="6 10" id="KW-0521">NADP</keyword>
<feature type="domain" description="Ketopantoate reductase N-terminal" evidence="11">
    <location>
        <begin position="3"/>
        <end position="152"/>
    </location>
</feature>
<gene>
    <name evidence="13" type="ORF">BC962_0116</name>
</gene>
<dbReference type="GO" id="GO:0008677">
    <property type="term" value="F:2-dehydropantoate 2-reductase activity"/>
    <property type="evidence" value="ECO:0007669"/>
    <property type="project" value="UniProtKB-EC"/>
</dbReference>
<dbReference type="EMBL" id="RBLG01000001">
    <property type="protein sequence ID" value="RKS55158.1"/>
    <property type="molecule type" value="Genomic_DNA"/>
</dbReference>
<dbReference type="Gene3D" id="1.10.1040.10">
    <property type="entry name" value="N-(1-d-carboxylethyl)-l-norvaline Dehydrogenase, domain 2"/>
    <property type="match status" value="1"/>
</dbReference>
<comment type="pathway">
    <text evidence="2 10">Cofactor biosynthesis; (R)-pantothenate biosynthesis; (R)-pantoate from 3-methyl-2-oxobutanoate: step 2/2.</text>
</comment>
<evidence type="ECO:0000256" key="4">
    <source>
        <dbReference type="ARBA" id="ARBA00013014"/>
    </source>
</evidence>
<keyword evidence="14" id="KW-1185">Reference proteome</keyword>
<dbReference type="GO" id="GO:0005737">
    <property type="term" value="C:cytoplasm"/>
    <property type="evidence" value="ECO:0007669"/>
    <property type="project" value="TreeGrafter"/>
</dbReference>
<dbReference type="InterPro" id="IPR013752">
    <property type="entry name" value="KPA_reductase"/>
</dbReference>
<evidence type="ECO:0000256" key="6">
    <source>
        <dbReference type="ARBA" id="ARBA00022857"/>
    </source>
</evidence>
<accession>A0A495PWH0</accession>
<evidence type="ECO:0000256" key="7">
    <source>
        <dbReference type="ARBA" id="ARBA00023002"/>
    </source>
</evidence>
<dbReference type="InterPro" id="IPR003710">
    <property type="entry name" value="ApbA"/>
</dbReference>
<evidence type="ECO:0000256" key="3">
    <source>
        <dbReference type="ARBA" id="ARBA00007870"/>
    </source>
</evidence>
<keyword evidence="7 10" id="KW-0560">Oxidoreductase</keyword>
<proteinExistence type="inferred from homology"/>
<dbReference type="InterPro" id="IPR036291">
    <property type="entry name" value="NAD(P)-bd_dom_sf"/>
</dbReference>
<evidence type="ECO:0000256" key="1">
    <source>
        <dbReference type="ARBA" id="ARBA00002919"/>
    </source>
</evidence>
<dbReference type="Gene3D" id="3.40.50.720">
    <property type="entry name" value="NAD(P)-binding Rossmann-like Domain"/>
    <property type="match status" value="1"/>
</dbReference>
<dbReference type="SUPFAM" id="SSF51735">
    <property type="entry name" value="NAD(P)-binding Rossmann-fold domains"/>
    <property type="match status" value="1"/>
</dbReference>